<name>A0A2Z7A611_9LAMI</name>
<evidence type="ECO:0000313" key="1">
    <source>
        <dbReference type="EMBL" id="KZV14415.1"/>
    </source>
</evidence>
<evidence type="ECO:0000313" key="2">
    <source>
        <dbReference type="Proteomes" id="UP000250235"/>
    </source>
</evidence>
<dbReference type="EMBL" id="KV020678">
    <property type="protein sequence ID" value="KZV14415.1"/>
    <property type="molecule type" value="Genomic_DNA"/>
</dbReference>
<sequence length="53" mass="5522">MLGEAIGFVQVLVSSLDQGATPFCVSDSSRVSNEDSSSEVMCPDARVGLCDIV</sequence>
<protein>
    <submittedName>
        <fullName evidence="1">Uncharacterized protein</fullName>
    </submittedName>
</protein>
<dbReference type="AlphaFoldDB" id="A0A2Z7A611"/>
<organism evidence="1 2">
    <name type="scientific">Dorcoceras hygrometricum</name>
    <dbReference type="NCBI Taxonomy" id="472368"/>
    <lineage>
        <taxon>Eukaryota</taxon>
        <taxon>Viridiplantae</taxon>
        <taxon>Streptophyta</taxon>
        <taxon>Embryophyta</taxon>
        <taxon>Tracheophyta</taxon>
        <taxon>Spermatophyta</taxon>
        <taxon>Magnoliopsida</taxon>
        <taxon>eudicotyledons</taxon>
        <taxon>Gunneridae</taxon>
        <taxon>Pentapetalae</taxon>
        <taxon>asterids</taxon>
        <taxon>lamiids</taxon>
        <taxon>Lamiales</taxon>
        <taxon>Gesneriaceae</taxon>
        <taxon>Didymocarpoideae</taxon>
        <taxon>Trichosporeae</taxon>
        <taxon>Loxocarpinae</taxon>
        <taxon>Dorcoceras</taxon>
    </lineage>
</organism>
<keyword evidence="2" id="KW-1185">Reference proteome</keyword>
<reference evidence="1 2" key="1">
    <citation type="journal article" date="2015" name="Proc. Natl. Acad. Sci. U.S.A.">
        <title>The resurrection genome of Boea hygrometrica: A blueprint for survival of dehydration.</title>
        <authorList>
            <person name="Xiao L."/>
            <person name="Yang G."/>
            <person name="Zhang L."/>
            <person name="Yang X."/>
            <person name="Zhao S."/>
            <person name="Ji Z."/>
            <person name="Zhou Q."/>
            <person name="Hu M."/>
            <person name="Wang Y."/>
            <person name="Chen M."/>
            <person name="Xu Y."/>
            <person name="Jin H."/>
            <person name="Xiao X."/>
            <person name="Hu G."/>
            <person name="Bao F."/>
            <person name="Hu Y."/>
            <person name="Wan P."/>
            <person name="Li L."/>
            <person name="Deng X."/>
            <person name="Kuang T."/>
            <person name="Xiang C."/>
            <person name="Zhu J.K."/>
            <person name="Oliver M.J."/>
            <person name="He Y."/>
        </authorList>
    </citation>
    <scope>NUCLEOTIDE SEQUENCE [LARGE SCALE GENOMIC DNA]</scope>
    <source>
        <strain evidence="2">cv. XS01</strain>
    </source>
</reference>
<gene>
    <name evidence="1" type="ORF">F511_43341</name>
</gene>
<accession>A0A2Z7A611</accession>
<dbReference type="Proteomes" id="UP000250235">
    <property type="component" value="Unassembled WGS sequence"/>
</dbReference>
<proteinExistence type="predicted"/>